<reference evidence="1 2" key="1">
    <citation type="submission" date="2019-05" db="EMBL/GenBank/DDBJ databases">
        <title>Streptomyces sp. NEAU-C151, a novel actinomycete isolated from soil.</title>
        <authorList>
            <person name="Han L."/>
            <person name="Jiang H."/>
        </authorList>
    </citation>
    <scope>NUCLEOTIDE SEQUENCE [LARGE SCALE GENOMIC DNA]</scope>
    <source>
        <strain evidence="1 2">NEAU-C151</strain>
    </source>
</reference>
<protein>
    <submittedName>
        <fullName evidence="1">Beta-ketoacyl-[acyl-carrier-protein] synthase family protein</fullName>
    </submittedName>
</protein>
<keyword evidence="2" id="KW-1185">Reference proteome</keyword>
<dbReference type="EMBL" id="VBZC01000006">
    <property type="protein sequence ID" value="TLS46759.1"/>
    <property type="molecule type" value="Genomic_DNA"/>
</dbReference>
<accession>A0A5R9FVR3</accession>
<dbReference type="GO" id="GO:0016747">
    <property type="term" value="F:acyltransferase activity, transferring groups other than amino-acyl groups"/>
    <property type="evidence" value="ECO:0007669"/>
    <property type="project" value="UniProtKB-ARBA"/>
</dbReference>
<gene>
    <name evidence="1" type="ORF">FE633_06425</name>
</gene>
<organism evidence="1 2">
    <name type="scientific">Streptomyces montanus</name>
    <dbReference type="NCBI Taxonomy" id="2580423"/>
    <lineage>
        <taxon>Bacteria</taxon>
        <taxon>Bacillati</taxon>
        <taxon>Actinomycetota</taxon>
        <taxon>Actinomycetes</taxon>
        <taxon>Kitasatosporales</taxon>
        <taxon>Streptomycetaceae</taxon>
        <taxon>Streptomyces</taxon>
    </lineage>
</organism>
<proteinExistence type="predicted"/>
<evidence type="ECO:0000313" key="2">
    <source>
        <dbReference type="Proteomes" id="UP000305906"/>
    </source>
</evidence>
<name>A0A5R9FVR3_9ACTN</name>
<evidence type="ECO:0000313" key="1">
    <source>
        <dbReference type="EMBL" id="TLS46759.1"/>
    </source>
</evidence>
<comment type="caution">
    <text evidence="1">The sequence shown here is derived from an EMBL/GenBank/DDBJ whole genome shotgun (WGS) entry which is preliminary data.</text>
</comment>
<dbReference type="Proteomes" id="UP000305906">
    <property type="component" value="Unassembled WGS sequence"/>
</dbReference>
<dbReference type="SUPFAM" id="SSF53901">
    <property type="entry name" value="Thiolase-like"/>
    <property type="match status" value="1"/>
</dbReference>
<dbReference type="InterPro" id="IPR016039">
    <property type="entry name" value="Thiolase-like"/>
</dbReference>
<feature type="non-terminal residue" evidence="1">
    <location>
        <position position="164"/>
    </location>
</feature>
<sequence>MSGEVTVTGFGVRTAFGTGAGALRRGVFTGTPSFTATTRFDTGPYRTPMAAAAPDGPDAVEDWALRHALAQCGAEAVDMAGLPSDTERGGTPGSGTAGGGTAVLLGIAGDSTSITRYWRAADAASATGAADATEAAAERPADAVPARTADAVPARLTEVLAGRL</sequence>
<dbReference type="AlphaFoldDB" id="A0A5R9FVR3"/>
<dbReference type="Gene3D" id="3.40.47.10">
    <property type="match status" value="1"/>
</dbReference>